<dbReference type="InterPro" id="IPR025850">
    <property type="entry name" value="SUKH-3"/>
</dbReference>
<sequence length="147" mass="15998">MSTAMHFPDDIRRILSGAGWSPNRRVDASAWEAVAAAEEWEVVKPARSFLSRFAGLTITWPAPDGSDREVLLGIGRELEDPSRYEEVVGARLTPVGLGFNRHHTFFIGADGAMYGAFDGDLVRWGTDTVAGLTVVLRNGRPVPLAGF</sequence>
<dbReference type="RefSeq" id="WP_124843542.1">
    <property type="nucleotide sequence ID" value="NZ_RQZG01000004.1"/>
</dbReference>
<dbReference type="EMBL" id="RQZG01000004">
    <property type="protein sequence ID" value="RRD06036.1"/>
    <property type="molecule type" value="Genomic_DNA"/>
</dbReference>
<name>A0A3P1TAZ1_9ACTN</name>
<dbReference type="Pfam" id="PF14433">
    <property type="entry name" value="SUKH-3"/>
    <property type="match status" value="1"/>
</dbReference>
<gene>
    <name evidence="1" type="ORF">EII34_04960</name>
</gene>
<reference evidence="1 2" key="1">
    <citation type="submission" date="2018-11" db="EMBL/GenBank/DDBJ databases">
        <title>Genomes From Bacteria Associated with the Canine Oral Cavity: a Test Case for Automated Genome-Based Taxonomic Assignment.</title>
        <authorList>
            <person name="Coil D.A."/>
            <person name="Jospin G."/>
            <person name="Darling A.E."/>
            <person name="Wallis C."/>
            <person name="Davis I.J."/>
            <person name="Harris S."/>
            <person name="Eisen J.A."/>
            <person name="Holcombe L.J."/>
            <person name="O'Flynn C."/>
        </authorList>
    </citation>
    <scope>NUCLEOTIDE SEQUENCE [LARGE SCALE GENOMIC DNA]</scope>
    <source>
        <strain evidence="1 2">OH887_COT-365</strain>
    </source>
</reference>
<proteinExistence type="predicted"/>
<dbReference type="OrthoDB" id="3351204at2"/>
<accession>A0A3P1TAZ1</accession>
<comment type="caution">
    <text evidence="1">The sequence shown here is derived from an EMBL/GenBank/DDBJ whole genome shotgun (WGS) entry which is preliminary data.</text>
</comment>
<evidence type="ECO:0000313" key="1">
    <source>
        <dbReference type="EMBL" id="RRD06036.1"/>
    </source>
</evidence>
<protein>
    <submittedName>
        <fullName evidence="1">Uncharacterized protein</fullName>
    </submittedName>
</protein>
<dbReference type="Proteomes" id="UP000280819">
    <property type="component" value="Unassembled WGS sequence"/>
</dbReference>
<evidence type="ECO:0000313" key="2">
    <source>
        <dbReference type="Proteomes" id="UP000280819"/>
    </source>
</evidence>
<dbReference type="AlphaFoldDB" id="A0A3P1TAZ1"/>
<organism evidence="1 2">
    <name type="scientific">Arachnia propionica</name>
    <dbReference type="NCBI Taxonomy" id="1750"/>
    <lineage>
        <taxon>Bacteria</taxon>
        <taxon>Bacillati</taxon>
        <taxon>Actinomycetota</taxon>
        <taxon>Actinomycetes</taxon>
        <taxon>Propionibacteriales</taxon>
        <taxon>Propionibacteriaceae</taxon>
        <taxon>Arachnia</taxon>
    </lineage>
</organism>